<keyword evidence="1" id="KW-0677">Repeat</keyword>
<feature type="region of interest" description="Disordered" evidence="4">
    <location>
        <begin position="659"/>
        <end position="684"/>
    </location>
</feature>
<feature type="compositionally biased region" description="Pro residues" evidence="4">
    <location>
        <begin position="371"/>
        <end position="399"/>
    </location>
</feature>
<keyword evidence="3" id="KW-0119">Carbohydrate metabolism</keyword>
<organism evidence="6 7">
    <name type="scientific">Lentzea pudingi</name>
    <dbReference type="NCBI Taxonomy" id="1789439"/>
    <lineage>
        <taxon>Bacteria</taxon>
        <taxon>Bacillati</taxon>
        <taxon>Actinomycetota</taxon>
        <taxon>Actinomycetes</taxon>
        <taxon>Pseudonocardiales</taxon>
        <taxon>Pseudonocardiaceae</taxon>
        <taxon>Lentzea</taxon>
    </lineage>
</organism>
<dbReference type="PANTHER" id="PTHR13817">
    <property type="entry name" value="TITIN"/>
    <property type="match status" value="1"/>
</dbReference>
<keyword evidence="2" id="KW-0378">Hydrolase</keyword>
<evidence type="ECO:0000256" key="3">
    <source>
        <dbReference type="ARBA" id="ARBA00023326"/>
    </source>
</evidence>
<dbReference type="Proteomes" id="UP000597656">
    <property type="component" value="Unassembled WGS sequence"/>
</dbReference>
<dbReference type="InterPro" id="IPR013783">
    <property type="entry name" value="Ig-like_fold"/>
</dbReference>
<dbReference type="RefSeq" id="WP_189152692.1">
    <property type="nucleotide sequence ID" value="NZ_BMNC01000001.1"/>
</dbReference>
<feature type="compositionally biased region" description="Polar residues" evidence="4">
    <location>
        <begin position="779"/>
        <end position="789"/>
    </location>
</feature>
<comment type="caution">
    <text evidence="6">The sequence shown here is derived from an EMBL/GenBank/DDBJ whole genome shotgun (WGS) entry which is preliminary data.</text>
</comment>
<evidence type="ECO:0000256" key="2">
    <source>
        <dbReference type="ARBA" id="ARBA00023295"/>
    </source>
</evidence>
<dbReference type="SMART" id="SM00060">
    <property type="entry name" value="FN3"/>
    <property type="match status" value="4"/>
</dbReference>
<feature type="domain" description="Fibronectin type-III" evidence="5">
    <location>
        <begin position="396"/>
        <end position="492"/>
    </location>
</feature>
<evidence type="ECO:0000256" key="4">
    <source>
        <dbReference type="SAM" id="MobiDB-lite"/>
    </source>
</evidence>
<feature type="region of interest" description="Disordered" evidence="4">
    <location>
        <begin position="472"/>
        <end position="498"/>
    </location>
</feature>
<evidence type="ECO:0000313" key="7">
    <source>
        <dbReference type="Proteomes" id="UP000597656"/>
    </source>
</evidence>
<dbReference type="CDD" id="cd00063">
    <property type="entry name" value="FN3"/>
    <property type="match status" value="2"/>
</dbReference>
<evidence type="ECO:0000259" key="5">
    <source>
        <dbReference type="PROSITE" id="PS50853"/>
    </source>
</evidence>
<feature type="compositionally biased region" description="Low complexity" evidence="4">
    <location>
        <begin position="664"/>
        <end position="684"/>
    </location>
</feature>
<feature type="region of interest" description="Disordered" evidence="4">
    <location>
        <begin position="306"/>
        <end position="330"/>
    </location>
</feature>
<dbReference type="PROSITE" id="PS50853">
    <property type="entry name" value="FN3"/>
    <property type="match status" value="2"/>
</dbReference>
<sequence length="866" mass="88254">MDKAKRASRTVVALWTAVLLVAGTVIVVLSTGTSQPALAFQQVGHWVYNAAQKALLHVDGGTKQVDAKIDGVDADPGSQAVQGDRDVYLVSGRKVIVFGKSKLTVDDSVAVDIGDEPVGIEVVGGPYLVYQRAGTIVRFGKGMTKVAVGGEVTHPVATPEGTVWVNRQDNRALCRLQRDKSDVRCPASVPDGHSGALSVVGDDAVFVDVVSGAAHVLSESGLGKAVQLGVTLPERAQVADHGVAGRLPVLDQDRDVLLLTDVSGMRAGRTAAPAVPIALEPGDYSKPVSSKEAVSVLDHTRNRLLTFGPDGRPRSTTELGKGRSRMTRGEDGRVYVDDVAGERLLVVDVDGKVSQVDVNAKTPPKAQTAPVVPPQAQLPPPPPAPKPADPAKPAAPPGAPASVSAQPGNSEVSLSWAAAPANGGAISSYQVTWRTTAGSGTSGARTVAGNDLSARIDGLRNGSTYVFTVGATNSAGSGPTTDSSPVKPSSEIPGEPSDVRAEAAADGSVNVTWQAADGQGHDVTSYSVTATGADGSTSPAQPSTGTNATIAAGVLQVGQQHTFKVTATNDLGLTGKESPESNSVTPYEPAAAPGAFTATPGDGTLALAWTEPDLGGGDLVGYVVAGNGVPSRTVTTTSTTYTGLANGTARTMTVHALTREQGRTSGPQATGATATTTATPGTSPLVHLTGAGSSGDRQITVNVNVDTRGSGAVTCHVVFNGATRWTGGCAGAQGITVGGLAYATTYDIYVEGSNSYGRGPASGHASVRTNDPPPPPRTVTVSKGASTSRPGECGPPCNFVQIEVRNFAPNATFRVDCDSPPGASYWNYTLRTNGSGAASSAVCFYGYGGRQVAARVDGVPSNVIVW</sequence>
<feature type="compositionally biased region" description="Polar residues" evidence="4">
    <location>
        <begin position="472"/>
        <end position="487"/>
    </location>
</feature>
<protein>
    <recommendedName>
        <fullName evidence="5">Fibronectin type-III domain-containing protein</fullName>
    </recommendedName>
</protein>
<dbReference type="PANTHER" id="PTHR13817:SF73">
    <property type="entry name" value="FIBRONECTIN TYPE-III DOMAIN-CONTAINING PROTEIN"/>
    <property type="match status" value="1"/>
</dbReference>
<name>A0ABQ2HAN7_9PSEU</name>
<proteinExistence type="predicted"/>
<feature type="region of interest" description="Disordered" evidence="4">
    <location>
        <begin position="759"/>
        <end position="791"/>
    </location>
</feature>
<evidence type="ECO:0000313" key="6">
    <source>
        <dbReference type="EMBL" id="GGM70407.1"/>
    </source>
</evidence>
<dbReference type="SUPFAM" id="SSF49265">
    <property type="entry name" value="Fibronectin type III"/>
    <property type="match status" value="3"/>
</dbReference>
<dbReference type="InterPro" id="IPR036116">
    <property type="entry name" value="FN3_sf"/>
</dbReference>
<keyword evidence="2" id="KW-0326">Glycosidase</keyword>
<keyword evidence="3" id="KW-0624">Polysaccharide degradation</keyword>
<feature type="region of interest" description="Disordered" evidence="4">
    <location>
        <begin position="357"/>
        <end position="408"/>
    </location>
</feature>
<dbReference type="Pfam" id="PF00041">
    <property type="entry name" value="fn3"/>
    <property type="match status" value="2"/>
</dbReference>
<keyword evidence="7" id="KW-1185">Reference proteome</keyword>
<dbReference type="SUPFAM" id="SSF101898">
    <property type="entry name" value="NHL repeat"/>
    <property type="match status" value="1"/>
</dbReference>
<reference evidence="7" key="1">
    <citation type="journal article" date="2019" name="Int. J. Syst. Evol. Microbiol.">
        <title>The Global Catalogue of Microorganisms (GCM) 10K type strain sequencing project: providing services to taxonomists for standard genome sequencing and annotation.</title>
        <authorList>
            <consortium name="The Broad Institute Genomics Platform"/>
            <consortium name="The Broad Institute Genome Sequencing Center for Infectious Disease"/>
            <person name="Wu L."/>
            <person name="Ma J."/>
        </authorList>
    </citation>
    <scope>NUCLEOTIDE SEQUENCE [LARGE SCALE GENOMIC DNA]</scope>
    <source>
        <strain evidence="7">CGMCC 4.7319</strain>
    </source>
</reference>
<dbReference type="Gene3D" id="2.60.40.10">
    <property type="entry name" value="Immunoglobulins"/>
    <property type="match status" value="3"/>
</dbReference>
<evidence type="ECO:0000256" key="1">
    <source>
        <dbReference type="ARBA" id="ARBA00022737"/>
    </source>
</evidence>
<dbReference type="InterPro" id="IPR003961">
    <property type="entry name" value="FN3_dom"/>
</dbReference>
<accession>A0ABQ2HAN7</accession>
<dbReference type="InterPro" id="IPR050964">
    <property type="entry name" value="Striated_Muscle_Regulatory"/>
</dbReference>
<feature type="domain" description="Fibronectin type-III" evidence="5">
    <location>
        <begin position="495"/>
        <end position="589"/>
    </location>
</feature>
<dbReference type="EMBL" id="BMNC01000001">
    <property type="protein sequence ID" value="GGM70407.1"/>
    <property type="molecule type" value="Genomic_DNA"/>
</dbReference>
<gene>
    <name evidence="6" type="ORF">GCM10011609_02620</name>
</gene>